<name>A0A1W6NWM9_9RHOB</name>
<evidence type="ECO:0000313" key="1">
    <source>
        <dbReference type="EMBL" id="ARO13632.1"/>
    </source>
</evidence>
<keyword evidence="2" id="KW-1185">Reference proteome</keyword>
<dbReference type="AlphaFoldDB" id="A0A1W6NWM9"/>
<reference evidence="1 2" key="1">
    <citation type="submission" date="2017-02" db="EMBL/GenBank/DDBJ databases">
        <title>Ketogulonicigenium robustum SPU B003 Genome sequencing and assembly.</title>
        <authorList>
            <person name="Li Y."/>
            <person name="Liu L."/>
            <person name="Wang C."/>
            <person name="Zhang M."/>
            <person name="Zhang T."/>
            <person name="Zhang Y."/>
        </authorList>
    </citation>
    <scope>NUCLEOTIDE SEQUENCE [LARGE SCALE GENOMIC DNA]</scope>
    <source>
        <strain evidence="1 2">SPU_B003</strain>
    </source>
</reference>
<organism evidence="1 2">
    <name type="scientific">Ketogulonicigenium robustum</name>
    <dbReference type="NCBI Taxonomy" id="92947"/>
    <lineage>
        <taxon>Bacteria</taxon>
        <taxon>Pseudomonadati</taxon>
        <taxon>Pseudomonadota</taxon>
        <taxon>Alphaproteobacteria</taxon>
        <taxon>Rhodobacterales</taxon>
        <taxon>Roseobacteraceae</taxon>
        <taxon>Ketogulonicigenium</taxon>
    </lineage>
</organism>
<sequence length="60" mass="6362">MPRFCWVFHRTVLLDAAILPFCAARGKRIAAGRALNSRTAQIKAGWGEAGPPVTGGPRSG</sequence>
<protein>
    <submittedName>
        <fullName evidence="1">Uncharacterized protein</fullName>
    </submittedName>
</protein>
<accession>A0A1W6NWM9</accession>
<dbReference type="Proteomes" id="UP000242447">
    <property type="component" value="Chromosome"/>
</dbReference>
<dbReference type="KEGG" id="kro:BVG79_00272"/>
<dbReference type="EMBL" id="CP019937">
    <property type="protein sequence ID" value="ARO13632.1"/>
    <property type="molecule type" value="Genomic_DNA"/>
</dbReference>
<evidence type="ECO:0000313" key="2">
    <source>
        <dbReference type="Proteomes" id="UP000242447"/>
    </source>
</evidence>
<proteinExistence type="predicted"/>
<gene>
    <name evidence="1" type="ORF">BVG79_00272</name>
</gene>
<dbReference type="STRING" id="92947.BVG79_00272"/>